<dbReference type="Proteomes" id="UP001500547">
    <property type="component" value="Unassembled WGS sequence"/>
</dbReference>
<feature type="transmembrane region" description="Helical" evidence="6">
    <location>
        <begin position="6"/>
        <end position="25"/>
    </location>
</feature>
<evidence type="ECO:0000256" key="3">
    <source>
        <dbReference type="ARBA" id="ARBA00022989"/>
    </source>
</evidence>
<dbReference type="EMBL" id="BAABLD010000008">
    <property type="protein sequence ID" value="GAA5164300.1"/>
    <property type="molecule type" value="Genomic_DNA"/>
</dbReference>
<protein>
    <submittedName>
        <fullName evidence="7">ZIP family metal transporter</fullName>
    </submittedName>
</protein>
<evidence type="ECO:0000256" key="6">
    <source>
        <dbReference type="SAM" id="Phobius"/>
    </source>
</evidence>
<evidence type="ECO:0000313" key="8">
    <source>
        <dbReference type="Proteomes" id="UP001500547"/>
    </source>
</evidence>
<feature type="region of interest" description="Disordered" evidence="5">
    <location>
        <begin position="94"/>
        <end position="113"/>
    </location>
</feature>
<evidence type="ECO:0000256" key="5">
    <source>
        <dbReference type="SAM" id="MobiDB-lite"/>
    </source>
</evidence>
<dbReference type="PANTHER" id="PTHR12191:SF37">
    <property type="entry name" value="ZINC TRANSPORTER FOI"/>
    <property type="match status" value="1"/>
</dbReference>
<proteinExistence type="predicted"/>
<accession>A0ABP9QM98</accession>
<feature type="transmembrane region" description="Helical" evidence="6">
    <location>
        <begin position="63"/>
        <end position="80"/>
    </location>
</feature>
<dbReference type="PANTHER" id="PTHR12191">
    <property type="entry name" value="SOLUTE CARRIER FAMILY 39"/>
    <property type="match status" value="1"/>
</dbReference>
<dbReference type="RefSeq" id="WP_345532569.1">
    <property type="nucleotide sequence ID" value="NZ_BAABLD010000008.1"/>
</dbReference>
<sequence>MTLTHIILATLAGGLLSVLAAGLLLMGVPNRWMPRMVGFATGVLLAVALLDMLPEAFEADVDAHQLFTTLLVGLLVFYGLERIALWRHSHPDEEGHDHHCPAHDHHHHHGHGHGVSGNTVFSVMLGDSFHNLVDGVLIAAAFLTDPALGWSTAFAVIAHEIPQEAGDFAILRASGMSTQRALLFNGLSSLAAVAGGVLGYFALSETRALLPYVLTVASASFLYIAISDLLPLLRREGHRATSMWQTAWMLGGIALIAVATLGHAH</sequence>
<dbReference type="InterPro" id="IPR050799">
    <property type="entry name" value="ZIP_Transporter"/>
</dbReference>
<reference evidence="8" key="1">
    <citation type="journal article" date="2019" name="Int. J. Syst. Evol. Microbiol.">
        <title>The Global Catalogue of Microorganisms (GCM) 10K type strain sequencing project: providing services to taxonomists for standard genome sequencing and annotation.</title>
        <authorList>
            <consortium name="The Broad Institute Genomics Platform"/>
            <consortium name="The Broad Institute Genome Sequencing Center for Infectious Disease"/>
            <person name="Wu L."/>
            <person name="Ma J."/>
        </authorList>
    </citation>
    <scope>NUCLEOTIDE SEQUENCE [LARGE SCALE GENOMIC DNA]</scope>
    <source>
        <strain evidence="8">JCM 18715</strain>
    </source>
</reference>
<feature type="transmembrane region" description="Helical" evidence="6">
    <location>
        <begin position="182"/>
        <end position="203"/>
    </location>
</feature>
<evidence type="ECO:0000256" key="4">
    <source>
        <dbReference type="ARBA" id="ARBA00023136"/>
    </source>
</evidence>
<gene>
    <name evidence="7" type="ORF">GCM10025770_17910</name>
</gene>
<feature type="transmembrane region" description="Helical" evidence="6">
    <location>
        <begin position="37"/>
        <end position="57"/>
    </location>
</feature>
<comment type="subcellular location">
    <subcellularLocation>
        <location evidence="1">Membrane</location>
        <topology evidence="1">Multi-pass membrane protein</topology>
    </subcellularLocation>
</comment>
<keyword evidence="3 6" id="KW-1133">Transmembrane helix</keyword>
<organism evidence="7 8">
    <name type="scientific">Viridibacterium curvum</name>
    <dbReference type="NCBI Taxonomy" id="1101404"/>
    <lineage>
        <taxon>Bacteria</taxon>
        <taxon>Pseudomonadati</taxon>
        <taxon>Pseudomonadota</taxon>
        <taxon>Betaproteobacteria</taxon>
        <taxon>Rhodocyclales</taxon>
        <taxon>Rhodocyclaceae</taxon>
        <taxon>Viridibacterium</taxon>
    </lineage>
</organism>
<evidence type="ECO:0000256" key="2">
    <source>
        <dbReference type="ARBA" id="ARBA00022692"/>
    </source>
</evidence>
<keyword evidence="4 6" id="KW-0472">Membrane</keyword>
<keyword evidence="2 6" id="KW-0812">Transmembrane</keyword>
<dbReference type="InterPro" id="IPR003689">
    <property type="entry name" value="ZIP"/>
</dbReference>
<feature type="transmembrane region" description="Helical" evidence="6">
    <location>
        <begin position="247"/>
        <end position="264"/>
    </location>
</feature>
<keyword evidence="8" id="KW-1185">Reference proteome</keyword>
<name>A0ABP9QM98_9RHOO</name>
<comment type="caution">
    <text evidence="7">The sequence shown here is derived from an EMBL/GenBank/DDBJ whole genome shotgun (WGS) entry which is preliminary data.</text>
</comment>
<evidence type="ECO:0000256" key="1">
    <source>
        <dbReference type="ARBA" id="ARBA00004141"/>
    </source>
</evidence>
<evidence type="ECO:0000313" key="7">
    <source>
        <dbReference type="EMBL" id="GAA5164300.1"/>
    </source>
</evidence>
<feature type="compositionally biased region" description="Basic and acidic residues" evidence="5">
    <location>
        <begin position="94"/>
        <end position="103"/>
    </location>
</feature>
<dbReference type="Pfam" id="PF02535">
    <property type="entry name" value="Zip"/>
    <property type="match status" value="1"/>
</dbReference>
<feature type="transmembrane region" description="Helical" evidence="6">
    <location>
        <begin position="209"/>
        <end position="226"/>
    </location>
</feature>